<dbReference type="EMBL" id="CAJVQB010121580">
    <property type="protein sequence ID" value="CAG8853225.1"/>
    <property type="molecule type" value="Genomic_DNA"/>
</dbReference>
<protein>
    <submittedName>
        <fullName evidence="1">32722_t:CDS:1</fullName>
    </submittedName>
</protein>
<organism evidence="1 2">
    <name type="scientific">Gigaspora margarita</name>
    <dbReference type="NCBI Taxonomy" id="4874"/>
    <lineage>
        <taxon>Eukaryota</taxon>
        <taxon>Fungi</taxon>
        <taxon>Fungi incertae sedis</taxon>
        <taxon>Mucoromycota</taxon>
        <taxon>Glomeromycotina</taxon>
        <taxon>Glomeromycetes</taxon>
        <taxon>Diversisporales</taxon>
        <taxon>Gigasporaceae</taxon>
        <taxon>Gigaspora</taxon>
    </lineage>
</organism>
<keyword evidence="2" id="KW-1185">Reference proteome</keyword>
<feature type="non-terminal residue" evidence="1">
    <location>
        <position position="83"/>
    </location>
</feature>
<sequence>WHNNINATQKHALKYFNKIITELKLIYGQQSLNYFNKVITEQISILKKQELLDSSFRKPLFKVYSNEINTLYHKEEILNETQN</sequence>
<comment type="caution">
    <text evidence="1">The sequence shown here is derived from an EMBL/GenBank/DDBJ whole genome shotgun (WGS) entry which is preliminary data.</text>
</comment>
<feature type="non-terminal residue" evidence="1">
    <location>
        <position position="1"/>
    </location>
</feature>
<proteinExistence type="predicted"/>
<reference evidence="1 2" key="1">
    <citation type="submission" date="2021-06" db="EMBL/GenBank/DDBJ databases">
        <authorList>
            <person name="Kallberg Y."/>
            <person name="Tangrot J."/>
            <person name="Rosling A."/>
        </authorList>
    </citation>
    <scope>NUCLEOTIDE SEQUENCE [LARGE SCALE GENOMIC DNA]</scope>
    <source>
        <strain evidence="1 2">120-4 pot B 10/14</strain>
    </source>
</reference>
<gene>
    <name evidence="1" type="ORF">GMARGA_LOCUS42046</name>
</gene>
<name>A0ABN7XEM9_GIGMA</name>
<dbReference type="Proteomes" id="UP000789901">
    <property type="component" value="Unassembled WGS sequence"/>
</dbReference>
<evidence type="ECO:0000313" key="2">
    <source>
        <dbReference type="Proteomes" id="UP000789901"/>
    </source>
</evidence>
<accession>A0ABN7XEM9</accession>
<evidence type="ECO:0000313" key="1">
    <source>
        <dbReference type="EMBL" id="CAG8853225.1"/>
    </source>
</evidence>